<reference evidence="1 2" key="1">
    <citation type="submission" date="2024-01" db="EMBL/GenBank/DDBJ databases">
        <title>The genomes of 5 underutilized Papilionoideae crops provide insights into root nodulation and disease resistanc.</title>
        <authorList>
            <person name="Jiang F."/>
        </authorList>
    </citation>
    <scope>NUCLEOTIDE SEQUENCE [LARGE SCALE GENOMIC DNA]</scope>
    <source>
        <strain evidence="1">LVBAO_FW01</strain>
        <tissue evidence="1">Leaves</tissue>
    </source>
</reference>
<organism evidence="1 2">
    <name type="scientific">Canavalia gladiata</name>
    <name type="common">Sword bean</name>
    <name type="synonym">Dolichos gladiatus</name>
    <dbReference type="NCBI Taxonomy" id="3824"/>
    <lineage>
        <taxon>Eukaryota</taxon>
        <taxon>Viridiplantae</taxon>
        <taxon>Streptophyta</taxon>
        <taxon>Embryophyta</taxon>
        <taxon>Tracheophyta</taxon>
        <taxon>Spermatophyta</taxon>
        <taxon>Magnoliopsida</taxon>
        <taxon>eudicotyledons</taxon>
        <taxon>Gunneridae</taxon>
        <taxon>Pentapetalae</taxon>
        <taxon>rosids</taxon>
        <taxon>fabids</taxon>
        <taxon>Fabales</taxon>
        <taxon>Fabaceae</taxon>
        <taxon>Papilionoideae</taxon>
        <taxon>50 kb inversion clade</taxon>
        <taxon>NPAAA clade</taxon>
        <taxon>indigoferoid/millettioid clade</taxon>
        <taxon>Phaseoleae</taxon>
        <taxon>Canavalia</taxon>
    </lineage>
</organism>
<name>A0AAN9L1J7_CANGL</name>
<dbReference type="EMBL" id="JAYMYQ010000005">
    <property type="protein sequence ID" value="KAK7327805.1"/>
    <property type="molecule type" value="Genomic_DNA"/>
</dbReference>
<comment type="caution">
    <text evidence="1">The sequence shown here is derived from an EMBL/GenBank/DDBJ whole genome shotgun (WGS) entry which is preliminary data.</text>
</comment>
<sequence length="95" mass="10650">MLDAMMIWVDDSTSRVIKFQDQRSTLLNLGYVYILIRLLVHPAFFATTKVIKDGKEEVVVPQRQCSNLVSSFSGNVSSCSSSLFWDIFGGVGFTH</sequence>
<proteinExistence type="predicted"/>
<evidence type="ECO:0000313" key="2">
    <source>
        <dbReference type="Proteomes" id="UP001367508"/>
    </source>
</evidence>
<protein>
    <submittedName>
        <fullName evidence="1">Uncharacterized protein</fullName>
    </submittedName>
</protein>
<gene>
    <name evidence="1" type="ORF">VNO77_21896</name>
</gene>
<dbReference type="AlphaFoldDB" id="A0AAN9L1J7"/>
<evidence type="ECO:0000313" key="1">
    <source>
        <dbReference type="EMBL" id="KAK7327805.1"/>
    </source>
</evidence>
<dbReference type="Proteomes" id="UP001367508">
    <property type="component" value="Unassembled WGS sequence"/>
</dbReference>
<keyword evidence="2" id="KW-1185">Reference proteome</keyword>
<accession>A0AAN9L1J7</accession>